<dbReference type="InterPro" id="IPR002347">
    <property type="entry name" value="SDR_fam"/>
</dbReference>
<dbReference type="SUPFAM" id="SSF51735">
    <property type="entry name" value="NAD(P)-binding Rossmann-fold domains"/>
    <property type="match status" value="1"/>
</dbReference>
<name>A0A382JD91_9ZZZZ</name>
<dbReference type="AlphaFoldDB" id="A0A382JD91"/>
<feature type="non-terminal residue" evidence="1">
    <location>
        <position position="58"/>
    </location>
</feature>
<gene>
    <name evidence="1" type="ORF">METZ01_LOCUS261555</name>
</gene>
<reference evidence="1" key="1">
    <citation type="submission" date="2018-05" db="EMBL/GenBank/DDBJ databases">
        <authorList>
            <person name="Lanie J.A."/>
            <person name="Ng W.-L."/>
            <person name="Kazmierczak K.M."/>
            <person name="Andrzejewski T.M."/>
            <person name="Davidsen T.M."/>
            <person name="Wayne K.J."/>
            <person name="Tettelin H."/>
            <person name="Glass J.I."/>
            <person name="Rusch D."/>
            <person name="Podicherti R."/>
            <person name="Tsui H.-C.T."/>
            <person name="Winkler M.E."/>
        </authorList>
    </citation>
    <scope>NUCLEOTIDE SEQUENCE</scope>
</reference>
<dbReference type="Pfam" id="PF00106">
    <property type="entry name" value="adh_short"/>
    <property type="match status" value="1"/>
</dbReference>
<evidence type="ECO:0008006" key="2">
    <source>
        <dbReference type="Google" id="ProtNLM"/>
    </source>
</evidence>
<dbReference type="Gene3D" id="3.40.50.720">
    <property type="entry name" value="NAD(P)-binding Rossmann-like Domain"/>
    <property type="match status" value="1"/>
</dbReference>
<proteinExistence type="predicted"/>
<sequence>MSNLLQKKVVVVTGANRGIGKCITETFAENGANIIACIRTLSPETEKWMQDLESKFNI</sequence>
<organism evidence="1">
    <name type="scientific">marine metagenome</name>
    <dbReference type="NCBI Taxonomy" id="408172"/>
    <lineage>
        <taxon>unclassified sequences</taxon>
        <taxon>metagenomes</taxon>
        <taxon>ecological metagenomes</taxon>
    </lineage>
</organism>
<accession>A0A382JD91</accession>
<dbReference type="EMBL" id="UINC01072797">
    <property type="protein sequence ID" value="SVC08701.1"/>
    <property type="molecule type" value="Genomic_DNA"/>
</dbReference>
<protein>
    <recommendedName>
        <fullName evidence="2">Short-chain dehydrogenase/reductase SDR</fullName>
    </recommendedName>
</protein>
<evidence type="ECO:0000313" key="1">
    <source>
        <dbReference type="EMBL" id="SVC08701.1"/>
    </source>
</evidence>
<dbReference type="InterPro" id="IPR036291">
    <property type="entry name" value="NAD(P)-bd_dom_sf"/>
</dbReference>